<dbReference type="AlphaFoldDB" id="A0A1C6VK27"/>
<keyword evidence="6" id="KW-1185">Reference proteome</keyword>
<protein>
    <submittedName>
        <fullName evidence="5">Ribosomal protein S18 acetylase RimI</fullName>
    </submittedName>
</protein>
<dbReference type="InterPro" id="IPR016181">
    <property type="entry name" value="Acyl_CoA_acyltransferase"/>
</dbReference>
<dbReference type="EMBL" id="FMHY01000002">
    <property type="protein sequence ID" value="SCL66661.1"/>
    <property type="molecule type" value="Genomic_DNA"/>
</dbReference>
<name>A0A1C6VK27_9ACTN</name>
<dbReference type="STRING" id="227316.GA0070604_5754"/>
<dbReference type="Gene3D" id="3.40.630.30">
    <property type="match status" value="1"/>
</dbReference>
<dbReference type="PANTHER" id="PTHR43877:SF2">
    <property type="entry name" value="AMINOALKYLPHOSPHONATE N-ACETYLTRANSFERASE-RELATED"/>
    <property type="match status" value="1"/>
</dbReference>
<keyword evidence="2" id="KW-0012">Acyltransferase</keyword>
<evidence type="ECO:0000313" key="5">
    <source>
        <dbReference type="EMBL" id="SCL66661.1"/>
    </source>
</evidence>
<evidence type="ECO:0000256" key="1">
    <source>
        <dbReference type="ARBA" id="ARBA00022679"/>
    </source>
</evidence>
<keyword evidence="5" id="KW-0687">Ribonucleoprotein</keyword>
<gene>
    <name evidence="5" type="ORF">GA0070604_5754</name>
</gene>
<feature type="domain" description="N-acetyltransferase" evidence="4">
    <location>
        <begin position="37"/>
        <end position="197"/>
    </location>
</feature>
<dbReference type="Proteomes" id="UP000199696">
    <property type="component" value="Unassembled WGS sequence"/>
</dbReference>
<organism evidence="5 6">
    <name type="scientific">Micromonospora eburnea</name>
    <dbReference type="NCBI Taxonomy" id="227316"/>
    <lineage>
        <taxon>Bacteria</taxon>
        <taxon>Bacillati</taxon>
        <taxon>Actinomycetota</taxon>
        <taxon>Actinomycetes</taxon>
        <taxon>Micromonosporales</taxon>
        <taxon>Micromonosporaceae</taxon>
        <taxon>Micromonospora</taxon>
    </lineage>
</organism>
<evidence type="ECO:0000259" key="4">
    <source>
        <dbReference type="PROSITE" id="PS51186"/>
    </source>
</evidence>
<proteinExistence type="predicted"/>
<dbReference type="SUPFAM" id="SSF55729">
    <property type="entry name" value="Acyl-CoA N-acyltransferases (Nat)"/>
    <property type="match status" value="1"/>
</dbReference>
<reference evidence="6" key="1">
    <citation type="submission" date="2016-06" db="EMBL/GenBank/DDBJ databases">
        <authorList>
            <person name="Varghese N."/>
            <person name="Submissions Spin"/>
        </authorList>
    </citation>
    <scope>NUCLEOTIDE SEQUENCE [LARGE SCALE GENOMIC DNA]</scope>
    <source>
        <strain evidence="6">DSM 44814</strain>
    </source>
</reference>
<dbReference type="InterPro" id="IPR050832">
    <property type="entry name" value="Bact_Acetyltransf"/>
</dbReference>
<sequence>MICDRSRSSAGGSSTAPAGDRLTLALGRSDNLTVNDLRIRDRTAADLPHCVAVLTEVHRLDRYPLNWPDDPELWLSPTNALHAWVAETAQGAIVGHVALHDVGSAADDPASMPAAEVSRLFVAPGARGYNVGGQLLAHARRWAAGRRLPLVLEIVDHPRSGPAITLYERTGWRHTHTATATWTGPDGDPVRLRRYTLTEDA</sequence>
<feature type="compositionally biased region" description="Low complexity" evidence="3">
    <location>
        <begin position="8"/>
        <end position="19"/>
    </location>
</feature>
<keyword evidence="1" id="KW-0808">Transferase</keyword>
<keyword evidence="5" id="KW-0689">Ribosomal protein</keyword>
<dbReference type="GO" id="GO:0005840">
    <property type="term" value="C:ribosome"/>
    <property type="evidence" value="ECO:0007669"/>
    <property type="project" value="UniProtKB-KW"/>
</dbReference>
<feature type="region of interest" description="Disordered" evidence="3">
    <location>
        <begin position="1"/>
        <end position="20"/>
    </location>
</feature>
<evidence type="ECO:0000256" key="2">
    <source>
        <dbReference type="ARBA" id="ARBA00023315"/>
    </source>
</evidence>
<accession>A0A1C6VK27</accession>
<evidence type="ECO:0000313" key="6">
    <source>
        <dbReference type="Proteomes" id="UP000199696"/>
    </source>
</evidence>
<dbReference type="InterPro" id="IPR000182">
    <property type="entry name" value="GNAT_dom"/>
</dbReference>
<dbReference type="Pfam" id="PF13508">
    <property type="entry name" value="Acetyltransf_7"/>
    <property type="match status" value="1"/>
</dbReference>
<dbReference type="PROSITE" id="PS51186">
    <property type="entry name" value="GNAT"/>
    <property type="match status" value="1"/>
</dbReference>
<dbReference type="PANTHER" id="PTHR43877">
    <property type="entry name" value="AMINOALKYLPHOSPHONATE N-ACETYLTRANSFERASE-RELATED-RELATED"/>
    <property type="match status" value="1"/>
</dbReference>
<dbReference type="GO" id="GO:0016747">
    <property type="term" value="F:acyltransferase activity, transferring groups other than amino-acyl groups"/>
    <property type="evidence" value="ECO:0007669"/>
    <property type="project" value="InterPro"/>
</dbReference>
<evidence type="ECO:0000256" key="3">
    <source>
        <dbReference type="SAM" id="MobiDB-lite"/>
    </source>
</evidence>
<dbReference type="CDD" id="cd04301">
    <property type="entry name" value="NAT_SF"/>
    <property type="match status" value="1"/>
</dbReference>